<dbReference type="EMBL" id="HBUE01281797">
    <property type="protein sequence ID" value="CAG6569454.1"/>
    <property type="molecule type" value="Transcribed_RNA"/>
</dbReference>
<feature type="chain" id="PRO_5036261586" evidence="2">
    <location>
        <begin position="21"/>
        <end position="128"/>
    </location>
</feature>
<feature type="region of interest" description="Disordered" evidence="1">
    <location>
        <begin position="88"/>
        <end position="113"/>
    </location>
</feature>
<organism evidence="3">
    <name type="scientific">Culex pipiens</name>
    <name type="common">House mosquito</name>
    <dbReference type="NCBI Taxonomy" id="7175"/>
    <lineage>
        <taxon>Eukaryota</taxon>
        <taxon>Metazoa</taxon>
        <taxon>Ecdysozoa</taxon>
        <taxon>Arthropoda</taxon>
        <taxon>Hexapoda</taxon>
        <taxon>Insecta</taxon>
        <taxon>Pterygota</taxon>
        <taxon>Neoptera</taxon>
        <taxon>Endopterygota</taxon>
        <taxon>Diptera</taxon>
        <taxon>Nematocera</taxon>
        <taxon>Culicoidea</taxon>
        <taxon>Culicidae</taxon>
        <taxon>Culicinae</taxon>
        <taxon>Culicini</taxon>
        <taxon>Culex</taxon>
        <taxon>Culex</taxon>
    </lineage>
</organism>
<sequence>MFVSFWQGLCVVFFWDRLAAQFQHRAPPVVPPVAGRHGEGIGVRHGSPRHSQRVPVKCVRHGAAAGIDRDVAGDRRGPFVLLDAADGRRGGDRGRRLRVGHPADHDATRAGTLPPEQTYYRLGLFRLG</sequence>
<proteinExistence type="predicted"/>
<evidence type="ECO:0000256" key="1">
    <source>
        <dbReference type="SAM" id="MobiDB-lite"/>
    </source>
</evidence>
<accession>A0A8D8NLD4</accession>
<dbReference type="EMBL" id="HBUE01176281">
    <property type="protein sequence ID" value="CAG6517922.1"/>
    <property type="molecule type" value="Transcribed_RNA"/>
</dbReference>
<protein>
    <submittedName>
        <fullName evidence="3">(northern house mosquito) hypothetical protein</fullName>
    </submittedName>
</protein>
<evidence type="ECO:0000313" key="3">
    <source>
        <dbReference type="EMBL" id="CAG6569454.1"/>
    </source>
</evidence>
<reference evidence="3" key="1">
    <citation type="submission" date="2021-05" db="EMBL/GenBank/DDBJ databases">
        <authorList>
            <person name="Alioto T."/>
            <person name="Alioto T."/>
            <person name="Gomez Garrido J."/>
        </authorList>
    </citation>
    <scope>NUCLEOTIDE SEQUENCE</scope>
</reference>
<evidence type="ECO:0000256" key="2">
    <source>
        <dbReference type="SAM" id="SignalP"/>
    </source>
</evidence>
<name>A0A8D8NLD4_CULPI</name>
<dbReference type="AlphaFoldDB" id="A0A8D8NLD4"/>
<keyword evidence="2" id="KW-0732">Signal</keyword>
<feature type="signal peptide" evidence="2">
    <location>
        <begin position="1"/>
        <end position="20"/>
    </location>
</feature>